<reference evidence="2" key="1">
    <citation type="submission" date="2025-08" db="UniProtKB">
        <authorList>
            <consortium name="RefSeq"/>
        </authorList>
    </citation>
    <scope>IDENTIFICATION</scope>
</reference>
<keyword evidence="1" id="KW-1185">Reference proteome</keyword>
<dbReference type="PROSITE" id="PS50076">
    <property type="entry name" value="DNAJ_2"/>
    <property type="match status" value="1"/>
</dbReference>
<dbReference type="SMART" id="SM00271">
    <property type="entry name" value="DnaJ"/>
    <property type="match status" value="1"/>
</dbReference>
<dbReference type="PROSITE" id="PS00636">
    <property type="entry name" value="DNAJ_1"/>
    <property type="match status" value="1"/>
</dbReference>
<dbReference type="FunCoup" id="A0A1U7ZMU6">
    <property type="interactions" value="411"/>
</dbReference>
<sequence>MSGALTFTVGTVLRIRCQHRPIRALAQHTTTRTRTVDAVNLYQILRVKETASPVEIKAAYRRLAKRYHPDVMSGFDDDDDEGRGFMEIQNAYATLSDPMTRACYDLTITKGRRYKAACVLGSGRGRTMSTTRRWETDQCW</sequence>
<dbReference type="Proteomes" id="UP000189703">
    <property type="component" value="Unplaced"/>
</dbReference>
<dbReference type="OrthoDB" id="445556at2759"/>
<evidence type="ECO:0000313" key="2">
    <source>
        <dbReference type="RefSeq" id="XP_010253033.1"/>
    </source>
</evidence>
<dbReference type="SUPFAM" id="SSF46565">
    <property type="entry name" value="Chaperone J-domain"/>
    <property type="match status" value="1"/>
</dbReference>
<dbReference type="eggNOG" id="KOG0712">
    <property type="taxonomic scope" value="Eukaryota"/>
</dbReference>
<dbReference type="GeneID" id="104594457"/>
<dbReference type="InterPro" id="IPR036869">
    <property type="entry name" value="J_dom_sf"/>
</dbReference>
<dbReference type="Pfam" id="PF00226">
    <property type="entry name" value="DnaJ"/>
    <property type="match status" value="1"/>
</dbReference>
<evidence type="ECO:0000313" key="1">
    <source>
        <dbReference type="Proteomes" id="UP000189703"/>
    </source>
</evidence>
<organism evidence="1 2">
    <name type="scientific">Nelumbo nucifera</name>
    <name type="common">Sacred lotus</name>
    <dbReference type="NCBI Taxonomy" id="4432"/>
    <lineage>
        <taxon>Eukaryota</taxon>
        <taxon>Viridiplantae</taxon>
        <taxon>Streptophyta</taxon>
        <taxon>Embryophyta</taxon>
        <taxon>Tracheophyta</taxon>
        <taxon>Spermatophyta</taxon>
        <taxon>Magnoliopsida</taxon>
        <taxon>Proteales</taxon>
        <taxon>Nelumbonaceae</taxon>
        <taxon>Nelumbo</taxon>
    </lineage>
</organism>
<dbReference type="CDD" id="cd06257">
    <property type="entry name" value="DnaJ"/>
    <property type="match status" value="1"/>
</dbReference>
<dbReference type="PANTHER" id="PTHR45432">
    <property type="entry name" value="CHAPERONE PROTEIN DNAJ 11, CHLOROPLASTIC-LIKE"/>
    <property type="match status" value="1"/>
</dbReference>
<dbReference type="STRING" id="4432.A0A1U7ZMU6"/>
<dbReference type="RefSeq" id="XP_010253033.1">
    <property type="nucleotide sequence ID" value="XM_010254731.2"/>
</dbReference>
<dbReference type="Gene3D" id="1.10.287.110">
    <property type="entry name" value="DnaJ domain"/>
    <property type="match status" value="1"/>
</dbReference>
<dbReference type="InterPro" id="IPR018253">
    <property type="entry name" value="DnaJ_domain_CS"/>
</dbReference>
<dbReference type="PRINTS" id="PR00625">
    <property type="entry name" value="JDOMAIN"/>
</dbReference>
<gene>
    <name evidence="2" type="primary">LOC104594457</name>
</gene>
<dbReference type="OMA" id="RFSPGNC"/>
<dbReference type="PANTHER" id="PTHR45432:SF2">
    <property type="entry name" value="CHAPERONE PROTEIN DNAJ 11, CHLOROPLASTIC"/>
    <property type="match status" value="1"/>
</dbReference>
<dbReference type="KEGG" id="nnu:104594457"/>
<proteinExistence type="predicted"/>
<accession>A0A1U7ZMU6</accession>
<name>A0A1U7ZMU6_NELNU</name>
<dbReference type="AlphaFoldDB" id="A0A1U7ZMU6"/>
<protein>
    <submittedName>
        <fullName evidence="2">Chaperone protein dnaJ 11, chloroplastic-like</fullName>
    </submittedName>
</protein>
<dbReference type="InterPro" id="IPR001623">
    <property type="entry name" value="DnaJ_domain"/>
</dbReference>